<keyword evidence="3" id="KW-0813">Transport</keyword>
<evidence type="ECO:0000256" key="5">
    <source>
        <dbReference type="ARBA" id="ARBA00022692"/>
    </source>
</evidence>
<reference evidence="20" key="3">
    <citation type="submission" date="2015-06" db="UniProtKB">
        <authorList>
            <consortium name="EnsemblMetazoa"/>
        </authorList>
    </citation>
    <scope>IDENTIFICATION</scope>
</reference>
<keyword evidence="10 17" id="KW-0472">Membrane</keyword>
<proteinExistence type="inferred from homology"/>
<feature type="domain" description="SSD" evidence="18">
    <location>
        <begin position="557"/>
        <end position="722"/>
    </location>
</feature>
<keyword evidence="11" id="KW-1015">Disulfide bond</keyword>
<dbReference type="InterPro" id="IPR004765">
    <property type="entry name" value="NPC1-like"/>
</dbReference>
<dbReference type="SUPFAM" id="SSF82866">
    <property type="entry name" value="Multidrug efflux transporter AcrB transmembrane domain"/>
    <property type="match status" value="2"/>
</dbReference>
<dbReference type="InterPro" id="IPR000731">
    <property type="entry name" value="SSD"/>
</dbReference>
<keyword evidence="9" id="KW-0443">Lipid metabolism</keyword>
<evidence type="ECO:0000256" key="8">
    <source>
        <dbReference type="ARBA" id="ARBA00023055"/>
    </source>
</evidence>
<evidence type="ECO:0000259" key="18">
    <source>
        <dbReference type="PROSITE" id="PS50156"/>
    </source>
</evidence>
<evidence type="ECO:0000256" key="9">
    <source>
        <dbReference type="ARBA" id="ARBA00023098"/>
    </source>
</evidence>
<dbReference type="EMBL" id="AMQN01002870">
    <property type="status" value="NOT_ANNOTATED_CDS"/>
    <property type="molecule type" value="Genomic_DNA"/>
</dbReference>
<feature type="transmembrane region" description="Helical" evidence="17">
    <location>
        <begin position="199"/>
        <end position="226"/>
    </location>
</feature>
<evidence type="ECO:0000256" key="6">
    <source>
        <dbReference type="ARBA" id="ARBA00022729"/>
    </source>
</evidence>
<dbReference type="Gene3D" id="1.20.1640.10">
    <property type="entry name" value="Multidrug efflux transporter AcrB transmembrane domain"/>
    <property type="match status" value="2"/>
</dbReference>
<dbReference type="Pfam" id="PF12349">
    <property type="entry name" value="Sterol-sensing"/>
    <property type="match status" value="1"/>
</dbReference>
<evidence type="ECO:0000256" key="1">
    <source>
        <dbReference type="ARBA" id="ARBA00004127"/>
    </source>
</evidence>
<organism evidence="19">
    <name type="scientific">Capitella teleta</name>
    <name type="common">Polychaete worm</name>
    <dbReference type="NCBI Taxonomy" id="283909"/>
    <lineage>
        <taxon>Eukaryota</taxon>
        <taxon>Metazoa</taxon>
        <taxon>Spiralia</taxon>
        <taxon>Lophotrochozoa</taxon>
        <taxon>Annelida</taxon>
        <taxon>Polychaeta</taxon>
        <taxon>Sedentaria</taxon>
        <taxon>Scolecida</taxon>
        <taxon>Capitellidae</taxon>
        <taxon>Capitella</taxon>
    </lineage>
</organism>
<evidence type="ECO:0000256" key="7">
    <source>
        <dbReference type="ARBA" id="ARBA00022989"/>
    </source>
</evidence>
<evidence type="ECO:0000256" key="16">
    <source>
        <dbReference type="SAM" id="MobiDB-lite"/>
    </source>
</evidence>
<keyword evidence="5 17" id="KW-0812">Transmembrane</keyword>
<keyword evidence="8" id="KW-0445">Lipid transport</keyword>
<protein>
    <recommendedName>
        <fullName evidence="18">SSD domain-containing protein</fullName>
    </recommendedName>
</protein>
<name>R7TF67_CAPTE</name>
<evidence type="ECO:0000313" key="20">
    <source>
        <dbReference type="EnsemblMetazoa" id="CapteP164279"/>
    </source>
</evidence>
<dbReference type="InterPro" id="IPR032190">
    <property type="entry name" value="NPC1_N"/>
</dbReference>
<reference evidence="19 21" key="2">
    <citation type="journal article" date="2013" name="Nature">
        <title>Insights into bilaterian evolution from three spiralian genomes.</title>
        <authorList>
            <person name="Simakov O."/>
            <person name="Marletaz F."/>
            <person name="Cho S.J."/>
            <person name="Edsinger-Gonzales E."/>
            <person name="Havlak P."/>
            <person name="Hellsten U."/>
            <person name="Kuo D.H."/>
            <person name="Larsson T."/>
            <person name="Lv J."/>
            <person name="Arendt D."/>
            <person name="Savage R."/>
            <person name="Osoegawa K."/>
            <person name="de Jong P."/>
            <person name="Grimwood J."/>
            <person name="Chapman J.A."/>
            <person name="Shapiro H."/>
            <person name="Aerts A."/>
            <person name="Otillar R.P."/>
            <person name="Terry A.Y."/>
            <person name="Boore J.L."/>
            <person name="Grigoriev I.V."/>
            <person name="Lindberg D.R."/>
            <person name="Seaver E.C."/>
            <person name="Weisblat D.A."/>
            <person name="Putnam N.H."/>
            <person name="Rokhsar D.S."/>
        </authorList>
    </citation>
    <scope>NUCLEOTIDE SEQUENCE</scope>
    <source>
        <strain evidence="19 21">I ESC-2004</strain>
    </source>
</reference>
<feature type="transmembrane region" description="Helical" evidence="17">
    <location>
        <begin position="664"/>
        <end position="685"/>
    </location>
</feature>
<dbReference type="GO" id="GO:0030301">
    <property type="term" value="P:cholesterol transport"/>
    <property type="evidence" value="ECO:0007669"/>
    <property type="project" value="UniProtKB-ARBA"/>
</dbReference>
<dbReference type="OrthoDB" id="6510177at2759"/>
<dbReference type="STRING" id="283909.R7TF67"/>
<keyword evidence="12" id="KW-1207">Sterol metabolism</keyword>
<dbReference type="OMA" id="WWFDVES"/>
<evidence type="ECO:0000256" key="17">
    <source>
        <dbReference type="SAM" id="Phobius"/>
    </source>
</evidence>
<dbReference type="FunFam" id="1.20.1640.10:FF:000010">
    <property type="entry name" value="NPC intracellular cholesterol transporter 1"/>
    <property type="match status" value="1"/>
</dbReference>
<evidence type="ECO:0000256" key="4">
    <source>
        <dbReference type="ARBA" id="ARBA00022548"/>
    </source>
</evidence>
<dbReference type="GO" id="GO:0015485">
    <property type="term" value="F:cholesterol binding"/>
    <property type="evidence" value="ECO:0007669"/>
    <property type="project" value="TreeGrafter"/>
</dbReference>
<dbReference type="InterPro" id="IPR053958">
    <property type="entry name" value="HMGCR/SNAP/NPC1-like_SSD"/>
</dbReference>
<dbReference type="PANTHER" id="PTHR45727">
    <property type="entry name" value="NPC INTRACELLULAR CHOLESTEROL TRANSPORTER 1"/>
    <property type="match status" value="1"/>
</dbReference>
<comment type="catalytic activity">
    <reaction evidence="15">
        <text>cholesterol(in) = cholesterol(out)</text>
        <dbReference type="Rhea" id="RHEA:39747"/>
        <dbReference type="ChEBI" id="CHEBI:16113"/>
    </reaction>
</comment>
<feature type="transmembrane region" description="Helical" evidence="17">
    <location>
        <begin position="591"/>
        <end position="614"/>
    </location>
</feature>
<evidence type="ECO:0000313" key="21">
    <source>
        <dbReference type="Proteomes" id="UP000014760"/>
    </source>
</evidence>
<dbReference type="PANTHER" id="PTHR45727:SF2">
    <property type="entry name" value="NPC INTRACELLULAR CHOLESTEROL TRANSPORTER 1"/>
    <property type="match status" value="1"/>
</dbReference>
<dbReference type="GO" id="GO:0005319">
    <property type="term" value="F:lipid transporter activity"/>
    <property type="evidence" value="ECO:0007669"/>
    <property type="project" value="InterPro"/>
</dbReference>
<evidence type="ECO:0000256" key="14">
    <source>
        <dbReference type="ARBA" id="ARBA00023221"/>
    </source>
</evidence>
<dbReference type="GO" id="GO:0042632">
    <property type="term" value="P:cholesterol homeostasis"/>
    <property type="evidence" value="ECO:0007669"/>
    <property type="project" value="TreeGrafter"/>
</dbReference>
<feature type="transmembrane region" description="Helical" evidence="17">
    <location>
        <begin position="275"/>
        <end position="301"/>
    </location>
</feature>
<dbReference type="NCBIfam" id="TIGR00917">
    <property type="entry name" value="2A060601"/>
    <property type="match status" value="1"/>
</dbReference>
<evidence type="ECO:0000256" key="2">
    <source>
        <dbReference type="ARBA" id="ARBA00005585"/>
    </source>
</evidence>
<feature type="transmembrane region" description="Helical" evidence="17">
    <location>
        <begin position="1078"/>
        <end position="1099"/>
    </location>
</feature>
<dbReference type="GO" id="GO:0005886">
    <property type="term" value="C:plasma membrane"/>
    <property type="evidence" value="ECO:0007669"/>
    <property type="project" value="TreeGrafter"/>
</dbReference>
<keyword evidence="7 17" id="KW-1133">Transmembrane helix</keyword>
<feature type="region of interest" description="Disordered" evidence="16">
    <location>
        <begin position="1248"/>
        <end position="1287"/>
    </location>
</feature>
<evidence type="ECO:0000256" key="15">
    <source>
        <dbReference type="ARBA" id="ARBA00034049"/>
    </source>
</evidence>
<feature type="transmembrane region" description="Helical" evidence="17">
    <location>
        <begin position="774"/>
        <end position="797"/>
    </location>
</feature>
<feature type="transmembrane region" description="Helical" evidence="17">
    <location>
        <begin position="620"/>
        <end position="643"/>
    </location>
</feature>
<dbReference type="GO" id="GO:0012505">
    <property type="term" value="C:endomembrane system"/>
    <property type="evidence" value="ECO:0007669"/>
    <property type="project" value="UniProtKB-SubCell"/>
</dbReference>
<evidence type="ECO:0000256" key="11">
    <source>
        <dbReference type="ARBA" id="ARBA00023157"/>
    </source>
</evidence>
<evidence type="ECO:0000313" key="19">
    <source>
        <dbReference type="EMBL" id="ELT92137.1"/>
    </source>
</evidence>
<dbReference type="EnsemblMetazoa" id="CapteT164279">
    <property type="protein sequence ID" value="CapteP164279"/>
    <property type="gene ID" value="CapteG164279"/>
</dbReference>
<comment type="subcellular location">
    <subcellularLocation>
        <location evidence="1">Endomembrane system</location>
        <topology evidence="1">Multi-pass membrane protein</topology>
    </subcellularLocation>
</comment>
<dbReference type="FunFam" id="1.20.1640.10:FF:000008">
    <property type="entry name" value="NPC intracellular cholesterol transporter 1"/>
    <property type="match status" value="1"/>
</dbReference>
<feature type="transmembrane region" description="Helical" evidence="17">
    <location>
        <begin position="1181"/>
        <end position="1205"/>
    </location>
</feature>
<reference evidence="21" key="1">
    <citation type="submission" date="2012-12" db="EMBL/GenBank/DDBJ databases">
        <authorList>
            <person name="Hellsten U."/>
            <person name="Grimwood J."/>
            <person name="Chapman J.A."/>
            <person name="Shapiro H."/>
            <person name="Aerts A."/>
            <person name="Otillar R.P."/>
            <person name="Terry A.Y."/>
            <person name="Boore J.L."/>
            <person name="Simakov O."/>
            <person name="Marletaz F."/>
            <person name="Cho S.-J."/>
            <person name="Edsinger-Gonzales E."/>
            <person name="Havlak P."/>
            <person name="Kuo D.-H."/>
            <person name="Larsson T."/>
            <person name="Lv J."/>
            <person name="Arendt D."/>
            <person name="Savage R."/>
            <person name="Osoegawa K."/>
            <person name="de Jong P."/>
            <person name="Lindberg D.R."/>
            <person name="Seaver E.C."/>
            <person name="Weisblat D.A."/>
            <person name="Putnam N.H."/>
            <person name="Grigoriev I.V."/>
            <person name="Rokhsar D.S."/>
        </authorList>
    </citation>
    <scope>NUCLEOTIDE SEQUENCE</scope>
    <source>
        <strain evidence="21">I ESC-2004</strain>
    </source>
</reference>
<evidence type="ECO:0000256" key="10">
    <source>
        <dbReference type="ARBA" id="ARBA00023136"/>
    </source>
</evidence>
<dbReference type="FunCoup" id="R7TF67">
    <property type="interactions" value="1050"/>
</dbReference>
<dbReference type="HOGENOM" id="CLU_002359_0_0_1"/>
<evidence type="ECO:0000256" key="3">
    <source>
        <dbReference type="ARBA" id="ARBA00022448"/>
    </source>
</evidence>
<feature type="transmembrane region" description="Helical" evidence="17">
    <location>
        <begin position="1052"/>
        <end position="1071"/>
    </location>
</feature>
<dbReference type="Pfam" id="PF16414">
    <property type="entry name" value="NPC1_N"/>
    <property type="match status" value="1"/>
</dbReference>
<keyword evidence="6" id="KW-0732">Signal</keyword>
<sequence>MPEDPNEAPMTCCSVSQLQTLKLNMTVPTQILTRCPACLNNFLNLFCHSTCSPRQSQFMLAVNDSAKQPVVQEVYYAVSETYSYGLFNSCYDVINPATNQKALNILCGTDASQCNPKKWYEFLGDPKKNPLVPFTINYRMSDSNITLNVTGYPPTPLMPMSDHIHPCNETCSCQDCSAVCKPVPPYIPPESKTLFGVPYMYFIMGCCLVAFFILFGILQICLCFYGKEYKNPTSLRAEIINEDIDVKILTPGDVSCFEKMGAWVERTLERAFRRWGLMCAHHPFIVIFCSVALCGVMSAGISKFTVITDPVELWSAPSSRARQEKNYFDENFTPFYRTEQLIITATDDKQWLRHDSGQSIDSHLYGPVLRKDFLSQVLKLQLELESIVAFSEVLNETVTLEDICFSPLSPDNRNCTIQSVLNYYQNDQANLDKKVMDPTGFYVNADYIDHFSACTKDPLSVSDPTQLHTSCLGTYGGPIMPWVVLGGFPGDNYENATALVVTFTVNNFQDETFQEKARTWEAEFVKHLKNYENSNMSVSFSSERSIQDELNRESNSDVVTILISYMIMFVYISVALGQYQSVRTVFVDSKIILGVAGITIVMLSVFSSLGTFSYCGVPATLIIIEVVPFLVLAVGVDNIFILVQTYQRSERPEGLPLEQQIASVVGKVGPSMMLTSFSETLAFFLGALTAMPAVRAFSLYAAGAIFIDFLLQISCFVSLMYLDARRAESRRLDFCCCITGPDAPLMQTNSEGFLYRFVKNQYSPFILNRFVRPVVMLVFVTWACFCMAVAPNVGIGLDQKLSMPQDSYVLTYFESMNKYLSVGAPVYFVVQAGHNYTTEFGQNQICGGQGCPQSSLLGQIFEASRVPMQSKIAHPAASWLDDYFDWTHPSTGCCMEDITYGNFCRSTMEDRSHCKSCLSFPKNDSLKRPVGTEFLEYLPWFLEDNPTIKCAKAGHAAYGSGVQLKKKSNLTEVGATQFMTYHTVLKNSSDFIEALRYSRELADNITNTVLRWHNHSHPMGLETPFTNLTEKVFPYSVFYVFYEQYLTVMNDAVFNLSLSMGAIFLMTFILLGFDIWTALMVIITIFFILVSMVGAMFVWDITLNAISLVNLVMAVGISVEFCSHIARAFAVSPMHTRVQRAHDALSHMGSSVLSGITLTKLGGIIVLAFSKSQLFQVFYFRMYLCIVLFGALHGLVFLPVLLSYIGPSLNKAKALAHQQNQGSFAPRFTSPDLYHDVVEEDPSIDTDDTRAILDSPRGGYTERISDYDPATNNPRVDYARGLQSGSR</sequence>
<keyword evidence="21" id="KW-1185">Reference proteome</keyword>
<dbReference type="PROSITE" id="PS50156">
    <property type="entry name" value="SSD"/>
    <property type="match status" value="1"/>
</dbReference>
<dbReference type="InterPro" id="IPR053956">
    <property type="entry name" value="NPC1_MLD"/>
</dbReference>
<evidence type="ECO:0000256" key="13">
    <source>
        <dbReference type="ARBA" id="ARBA00023180"/>
    </source>
</evidence>
<dbReference type="GO" id="GO:0030299">
    <property type="term" value="P:intestinal cholesterol absorption"/>
    <property type="evidence" value="ECO:0007669"/>
    <property type="project" value="TreeGrafter"/>
</dbReference>
<keyword evidence="14" id="KW-0753">Steroid metabolism</keyword>
<dbReference type="EMBL" id="KB310235">
    <property type="protein sequence ID" value="ELT92137.1"/>
    <property type="molecule type" value="Genomic_DNA"/>
</dbReference>
<dbReference type="Proteomes" id="UP000014760">
    <property type="component" value="Unassembled WGS sequence"/>
</dbReference>
<gene>
    <name evidence="19" type="ORF">CAPTEDRAFT_164279</name>
</gene>
<feature type="transmembrane region" description="Helical" evidence="17">
    <location>
        <begin position="1105"/>
        <end position="1130"/>
    </location>
</feature>
<keyword evidence="4" id="KW-0153">Cholesterol metabolism</keyword>
<feature type="transmembrane region" description="Helical" evidence="17">
    <location>
        <begin position="697"/>
        <end position="722"/>
    </location>
</feature>
<feature type="transmembrane region" description="Helical" evidence="17">
    <location>
        <begin position="558"/>
        <end position="579"/>
    </location>
</feature>
<comment type="similarity">
    <text evidence="2">Belongs to the patched family.</text>
</comment>
<dbReference type="GO" id="GO:0008203">
    <property type="term" value="P:cholesterol metabolic process"/>
    <property type="evidence" value="ECO:0007669"/>
    <property type="project" value="UniProtKB-KW"/>
</dbReference>
<dbReference type="Pfam" id="PF22314">
    <property type="entry name" value="NPC1_MLD"/>
    <property type="match status" value="1"/>
</dbReference>
<accession>R7TF67</accession>
<keyword evidence="13" id="KW-0325">Glycoprotein</keyword>
<feature type="transmembrane region" description="Helical" evidence="17">
    <location>
        <begin position="1151"/>
        <end position="1169"/>
    </location>
</feature>
<evidence type="ECO:0000256" key="12">
    <source>
        <dbReference type="ARBA" id="ARBA00023166"/>
    </source>
</evidence>